<dbReference type="Pfam" id="PF00239">
    <property type="entry name" value="Resolvase"/>
    <property type="match status" value="1"/>
</dbReference>
<evidence type="ECO:0000313" key="4">
    <source>
        <dbReference type="Proteomes" id="UP000184447"/>
    </source>
</evidence>
<dbReference type="InterPro" id="IPR006119">
    <property type="entry name" value="Resolv_N"/>
</dbReference>
<organism evidence="3 4">
    <name type="scientific">Clostridium grantii DSM 8605</name>
    <dbReference type="NCBI Taxonomy" id="1121316"/>
    <lineage>
        <taxon>Bacteria</taxon>
        <taxon>Bacillati</taxon>
        <taxon>Bacillota</taxon>
        <taxon>Clostridia</taxon>
        <taxon>Eubacteriales</taxon>
        <taxon>Clostridiaceae</taxon>
        <taxon>Clostridium</taxon>
    </lineage>
</organism>
<dbReference type="SUPFAM" id="SSF53041">
    <property type="entry name" value="Resolvase-like"/>
    <property type="match status" value="1"/>
</dbReference>
<dbReference type="InterPro" id="IPR011109">
    <property type="entry name" value="DNA_bind_recombinase_dom"/>
</dbReference>
<dbReference type="EMBL" id="FQXM01000007">
    <property type="protein sequence ID" value="SHH58464.1"/>
    <property type="molecule type" value="Genomic_DNA"/>
</dbReference>
<dbReference type="PROSITE" id="PS51737">
    <property type="entry name" value="RECOMBINASE_DNA_BIND"/>
    <property type="match status" value="1"/>
</dbReference>
<proteinExistence type="predicted"/>
<dbReference type="Gene3D" id="3.90.1750.20">
    <property type="entry name" value="Putative Large Serine Recombinase, Chain B, Domain 2"/>
    <property type="match status" value="1"/>
</dbReference>
<name>A0A1M5U676_9CLOT</name>
<dbReference type="PROSITE" id="PS51736">
    <property type="entry name" value="RECOMBINASES_3"/>
    <property type="match status" value="1"/>
</dbReference>
<evidence type="ECO:0000259" key="1">
    <source>
        <dbReference type="PROSITE" id="PS51736"/>
    </source>
</evidence>
<dbReference type="AlphaFoldDB" id="A0A1M5U676"/>
<evidence type="ECO:0000259" key="2">
    <source>
        <dbReference type="PROSITE" id="PS51737"/>
    </source>
</evidence>
<feature type="domain" description="Recombinase" evidence="2">
    <location>
        <begin position="179"/>
        <end position="306"/>
    </location>
</feature>
<dbReference type="PANTHER" id="PTHR30461:SF23">
    <property type="entry name" value="DNA RECOMBINASE-RELATED"/>
    <property type="match status" value="1"/>
</dbReference>
<dbReference type="InterPro" id="IPR050639">
    <property type="entry name" value="SSR_resolvase"/>
</dbReference>
<dbReference type="GO" id="GO:0000150">
    <property type="term" value="F:DNA strand exchange activity"/>
    <property type="evidence" value="ECO:0007669"/>
    <property type="project" value="InterPro"/>
</dbReference>
<feature type="domain" description="Resolvase/invertase-type recombinase catalytic" evidence="1">
    <location>
        <begin position="24"/>
        <end position="170"/>
    </location>
</feature>
<dbReference type="GO" id="GO:0003677">
    <property type="term" value="F:DNA binding"/>
    <property type="evidence" value="ECO:0007669"/>
    <property type="project" value="InterPro"/>
</dbReference>
<keyword evidence="4" id="KW-1185">Reference proteome</keyword>
<dbReference type="InterPro" id="IPR036162">
    <property type="entry name" value="Resolvase-like_N_sf"/>
</dbReference>
<dbReference type="Proteomes" id="UP000184447">
    <property type="component" value="Unassembled WGS sequence"/>
</dbReference>
<dbReference type="Gene3D" id="3.40.50.1390">
    <property type="entry name" value="Resolvase, N-terminal catalytic domain"/>
    <property type="match status" value="1"/>
</dbReference>
<gene>
    <name evidence="3" type="ORF">SAMN02745207_01601</name>
</gene>
<dbReference type="CDD" id="cd00338">
    <property type="entry name" value="Ser_Recombinase"/>
    <property type="match status" value="1"/>
</dbReference>
<sequence>MGDNNNNLTPKITFIPAKKKRDKRVAIYCRVSTNHYSQEESLEAQIEGLKQIVKNNPDWSLFKVYTDKDSGGNTFRFGFQSMIFDCYENRINIVLVKSISRLSRNTVDLLETVNKLRCMGIEIIFHEENIKTSEAENDVFIAALTAFAQAESESTSEAIKWGLKRGFESGQSKLYNRKCYGYKHNEKGKLTIDEAQAVVVRKMYDLYLSGYSVDLIIRDLECANIKSPMGKDKWSKRAIKTILTNEKYIGNVILGKTYTGAFPNNKQQRNYGDQEKYLLENSHEPIIEHEKFQKVHEEIIHRCNVEIVDGKIKRKKTHYSSKKRT</sequence>
<dbReference type="STRING" id="1121316.SAMN02745207_01601"/>
<dbReference type="Pfam" id="PF07508">
    <property type="entry name" value="Recombinase"/>
    <property type="match status" value="1"/>
</dbReference>
<dbReference type="OrthoDB" id="9769353at2"/>
<evidence type="ECO:0000313" key="3">
    <source>
        <dbReference type="EMBL" id="SHH58464.1"/>
    </source>
</evidence>
<dbReference type="RefSeq" id="WP_073337916.1">
    <property type="nucleotide sequence ID" value="NZ_FQXM01000007.1"/>
</dbReference>
<reference evidence="3 4" key="1">
    <citation type="submission" date="2016-11" db="EMBL/GenBank/DDBJ databases">
        <authorList>
            <person name="Jaros S."/>
            <person name="Januszkiewicz K."/>
            <person name="Wedrychowicz H."/>
        </authorList>
    </citation>
    <scope>NUCLEOTIDE SEQUENCE [LARGE SCALE GENOMIC DNA]</scope>
    <source>
        <strain evidence="3 4">DSM 8605</strain>
    </source>
</reference>
<dbReference type="InterPro" id="IPR038109">
    <property type="entry name" value="DNA_bind_recomb_sf"/>
</dbReference>
<protein>
    <submittedName>
        <fullName evidence="3">Site-specific DNA recombinase</fullName>
    </submittedName>
</protein>
<dbReference type="SMART" id="SM00857">
    <property type="entry name" value="Resolvase"/>
    <property type="match status" value="1"/>
</dbReference>
<dbReference type="PANTHER" id="PTHR30461">
    <property type="entry name" value="DNA-INVERTASE FROM LAMBDOID PROPHAGE"/>
    <property type="match status" value="1"/>
</dbReference>
<accession>A0A1M5U676</accession>